<evidence type="ECO:0000259" key="2">
    <source>
        <dbReference type="PROSITE" id="PS50943"/>
    </source>
</evidence>
<comment type="caution">
    <text evidence="3">The sequence shown here is derived from an EMBL/GenBank/DDBJ whole genome shotgun (WGS) entry which is preliminary data.</text>
</comment>
<dbReference type="RefSeq" id="WP_055097066.1">
    <property type="nucleotide sequence ID" value="NZ_JRLF01000014.1"/>
</dbReference>
<dbReference type="PANTHER" id="PTHR46558:SF4">
    <property type="entry name" value="DNA-BIDING PHAGE PROTEIN"/>
    <property type="match status" value="1"/>
</dbReference>
<dbReference type="PROSITE" id="PS50943">
    <property type="entry name" value="HTH_CROC1"/>
    <property type="match status" value="1"/>
</dbReference>
<dbReference type="STRING" id="362413.RC62_1727"/>
<dbReference type="PATRIC" id="fig|362413.3.peg.1680"/>
<sequence length="144" mass="16296">MNTTAKPKHIGRNISRIRELRGMKQEALAIAIGVSQQYVSSIEGSENVDEEKLNAIAEVLGVSAEAIKNYSDEGVINYFNTFTENDFSNIQGAIVGNVNTCTFNPLDKLIEAYEENKKLYERLLQADKDKIEYLENFIKEKYPL</sequence>
<reference evidence="3 4" key="1">
    <citation type="submission" date="2014-09" db="EMBL/GenBank/DDBJ databases">
        <title>Genome sequence of Flavobacterium aquidurense RC62.</title>
        <authorList>
            <person name="Kim J.F."/>
            <person name="Kwak M.-J."/>
        </authorList>
    </citation>
    <scope>NUCLEOTIDE SEQUENCE [LARGE SCALE GENOMIC DNA]</scope>
    <source>
        <strain evidence="3 4">RC62</strain>
    </source>
</reference>
<evidence type="ECO:0000313" key="4">
    <source>
        <dbReference type="Proteomes" id="UP000050443"/>
    </source>
</evidence>
<accession>A0A0N8VM54</accession>
<evidence type="ECO:0000256" key="1">
    <source>
        <dbReference type="ARBA" id="ARBA00023125"/>
    </source>
</evidence>
<keyword evidence="1" id="KW-0238">DNA-binding</keyword>
<gene>
    <name evidence="3" type="ORF">RC62_1727</name>
</gene>
<protein>
    <submittedName>
        <fullName evidence="3">XRE family transcriptional regulator</fullName>
    </submittedName>
</protein>
<name>A0A0N8VM54_9FLAO</name>
<organism evidence="3 4">
    <name type="scientific">Flavobacterium aquidurense</name>
    <dbReference type="NCBI Taxonomy" id="362413"/>
    <lineage>
        <taxon>Bacteria</taxon>
        <taxon>Pseudomonadati</taxon>
        <taxon>Bacteroidota</taxon>
        <taxon>Flavobacteriia</taxon>
        <taxon>Flavobacteriales</taxon>
        <taxon>Flavobacteriaceae</taxon>
        <taxon>Flavobacterium</taxon>
    </lineage>
</organism>
<evidence type="ECO:0000313" key="3">
    <source>
        <dbReference type="EMBL" id="KQB38372.1"/>
    </source>
</evidence>
<dbReference type="AlphaFoldDB" id="A0A0N8VM54"/>
<dbReference type="OrthoDB" id="1442960at2"/>
<dbReference type="InterPro" id="IPR001387">
    <property type="entry name" value="Cro/C1-type_HTH"/>
</dbReference>
<proteinExistence type="predicted"/>
<dbReference type="SMART" id="SM00530">
    <property type="entry name" value="HTH_XRE"/>
    <property type="match status" value="1"/>
</dbReference>
<dbReference type="InterPro" id="IPR010982">
    <property type="entry name" value="Lambda_DNA-bd_dom_sf"/>
</dbReference>
<dbReference type="Pfam" id="PF01381">
    <property type="entry name" value="HTH_3"/>
    <property type="match status" value="1"/>
</dbReference>
<dbReference type="Gene3D" id="1.10.260.40">
    <property type="entry name" value="lambda repressor-like DNA-binding domains"/>
    <property type="match status" value="1"/>
</dbReference>
<dbReference type="SUPFAM" id="SSF47413">
    <property type="entry name" value="lambda repressor-like DNA-binding domains"/>
    <property type="match status" value="1"/>
</dbReference>
<dbReference type="PANTHER" id="PTHR46558">
    <property type="entry name" value="TRACRIPTIONAL REGULATORY PROTEIN-RELATED-RELATED"/>
    <property type="match status" value="1"/>
</dbReference>
<feature type="domain" description="HTH cro/C1-type" evidence="2">
    <location>
        <begin position="14"/>
        <end position="67"/>
    </location>
</feature>
<dbReference type="CDD" id="cd00093">
    <property type="entry name" value="HTH_XRE"/>
    <property type="match status" value="1"/>
</dbReference>
<dbReference type="EMBL" id="JRLF01000014">
    <property type="protein sequence ID" value="KQB38372.1"/>
    <property type="molecule type" value="Genomic_DNA"/>
</dbReference>
<dbReference type="GO" id="GO:0003677">
    <property type="term" value="F:DNA binding"/>
    <property type="evidence" value="ECO:0007669"/>
    <property type="project" value="UniProtKB-KW"/>
</dbReference>
<dbReference type="Proteomes" id="UP000050443">
    <property type="component" value="Unassembled WGS sequence"/>
</dbReference>